<evidence type="ECO:0000313" key="6">
    <source>
        <dbReference type="EMBL" id="KAK6777555.1"/>
    </source>
</evidence>
<dbReference type="PANTHER" id="PTHR33021">
    <property type="entry name" value="BLUE COPPER PROTEIN"/>
    <property type="match status" value="1"/>
</dbReference>
<dbReference type="CDD" id="cd04216">
    <property type="entry name" value="Phytocyanin"/>
    <property type="match status" value="1"/>
</dbReference>
<comment type="caution">
    <text evidence="6">The sequence shown here is derived from an EMBL/GenBank/DDBJ whole genome shotgun (WGS) entry which is preliminary data.</text>
</comment>
<dbReference type="FunFam" id="2.60.40.420:FF:000003">
    <property type="entry name" value="Blue copper"/>
    <property type="match status" value="1"/>
</dbReference>
<dbReference type="Gene3D" id="2.60.40.420">
    <property type="entry name" value="Cupredoxins - blue copper proteins"/>
    <property type="match status" value="1"/>
</dbReference>
<organism evidence="6 7">
    <name type="scientific">Solanum bulbocastanum</name>
    <name type="common">Wild potato</name>
    <dbReference type="NCBI Taxonomy" id="147425"/>
    <lineage>
        <taxon>Eukaryota</taxon>
        <taxon>Viridiplantae</taxon>
        <taxon>Streptophyta</taxon>
        <taxon>Embryophyta</taxon>
        <taxon>Tracheophyta</taxon>
        <taxon>Spermatophyta</taxon>
        <taxon>Magnoliopsida</taxon>
        <taxon>eudicotyledons</taxon>
        <taxon>Gunneridae</taxon>
        <taxon>Pentapetalae</taxon>
        <taxon>asterids</taxon>
        <taxon>lamiids</taxon>
        <taxon>Solanales</taxon>
        <taxon>Solanaceae</taxon>
        <taxon>Solanoideae</taxon>
        <taxon>Solaneae</taxon>
        <taxon>Solanum</taxon>
    </lineage>
</organism>
<feature type="chain" id="PRO_5042974409" description="Phytocyanin domain-containing protein" evidence="4">
    <location>
        <begin position="21"/>
        <end position="166"/>
    </location>
</feature>
<proteinExistence type="predicted"/>
<name>A0AAN8SZP4_SOLBU</name>
<accession>A0AAN8SZP4</accession>
<dbReference type="Pfam" id="PF02298">
    <property type="entry name" value="Cu_bind_like"/>
    <property type="match status" value="1"/>
</dbReference>
<feature type="transmembrane region" description="Helical" evidence="3">
    <location>
        <begin position="144"/>
        <end position="164"/>
    </location>
</feature>
<sequence length="166" mass="17406">MAFAAIFLFVLFASPIMCFGKDHIVGGSDGWSQSGDYSIWASAQTFNVGDNLVFNYGGSHGVNVVSKDDYENCNTGNALLTYTGGQNSIPLSSSGDMYFVCPTLNHCDTGMKLAIKVEGTSSANTPATPYGTKSMPPNAASGTFGTMSKMVFGFSLVLGALFVLMG</sequence>
<dbReference type="PANTHER" id="PTHR33021:SF350">
    <property type="entry name" value="UCLACYANIN-2"/>
    <property type="match status" value="1"/>
</dbReference>
<evidence type="ECO:0000256" key="3">
    <source>
        <dbReference type="SAM" id="Phobius"/>
    </source>
</evidence>
<keyword evidence="3" id="KW-0812">Transmembrane</keyword>
<feature type="signal peptide" evidence="4">
    <location>
        <begin position="1"/>
        <end position="20"/>
    </location>
</feature>
<evidence type="ECO:0000259" key="5">
    <source>
        <dbReference type="PROSITE" id="PS51485"/>
    </source>
</evidence>
<dbReference type="InterPro" id="IPR008972">
    <property type="entry name" value="Cupredoxin"/>
</dbReference>
<dbReference type="InterPro" id="IPR003245">
    <property type="entry name" value="Phytocyanin_dom"/>
</dbReference>
<dbReference type="Proteomes" id="UP001371456">
    <property type="component" value="Unassembled WGS sequence"/>
</dbReference>
<keyword evidence="2" id="KW-0325">Glycoprotein</keyword>
<evidence type="ECO:0000256" key="1">
    <source>
        <dbReference type="ARBA" id="ARBA00022723"/>
    </source>
</evidence>
<dbReference type="GO" id="GO:0005886">
    <property type="term" value="C:plasma membrane"/>
    <property type="evidence" value="ECO:0007669"/>
    <property type="project" value="TreeGrafter"/>
</dbReference>
<keyword evidence="7" id="KW-1185">Reference proteome</keyword>
<dbReference type="GO" id="GO:0009055">
    <property type="term" value="F:electron transfer activity"/>
    <property type="evidence" value="ECO:0007669"/>
    <property type="project" value="InterPro"/>
</dbReference>
<keyword evidence="3" id="KW-0472">Membrane</keyword>
<gene>
    <name evidence="6" type="ORF">RDI58_024272</name>
</gene>
<dbReference type="AlphaFoldDB" id="A0AAN8SZP4"/>
<evidence type="ECO:0000256" key="2">
    <source>
        <dbReference type="ARBA" id="ARBA00023180"/>
    </source>
</evidence>
<dbReference type="GO" id="GO:0046872">
    <property type="term" value="F:metal ion binding"/>
    <property type="evidence" value="ECO:0007669"/>
    <property type="project" value="UniProtKB-KW"/>
</dbReference>
<reference evidence="6 7" key="1">
    <citation type="submission" date="2024-02" db="EMBL/GenBank/DDBJ databases">
        <title>de novo genome assembly of Solanum bulbocastanum strain 11H21.</title>
        <authorList>
            <person name="Hosaka A.J."/>
        </authorList>
    </citation>
    <scope>NUCLEOTIDE SEQUENCE [LARGE SCALE GENOMIC DNA]</scope>
    <source>
        <tissue evidence="6">Young leaves</tissue>
    </source>
</reference>
<feature type="domain" description="Phytocyanin" evidence="5">
    <location>
        <begin position="21"/>
        <end position="119"/>
    </location>
</feature>
<dbReference type="InterPro" id="IPR039391">
    <property type="entry name" value="Phytocyanin-like"/>
</dbReference>
<protein>
    <recommendedName>
        <fullName evidence="5">Phytocyanin domain-containing protein</fullName>
    </recommendedName>
</protein>
<dbReference type="PROSITE" id="PS51485">
    <property type="entry name" value="PHYTOCYANIN"/>
    <property type="match status" value="1"/>
</dbReference>
<keyword evidence="4" id="KW-0732">Signal</keyword>
<dbReference type="SUPFAM" id="SSF49503">
    <property type="entry name" value="Cupredoxins"/>
    <property type="match status" value="1"/>
</dbReference>
<keyword evidence="3" id="KW-1133">Transmembrane helix</keyword>
<dbReference type="EMBL" id="JBANQN010000010">
    <property type="protein sequence ID" value="KAK6777555.1"/>
    <property type="molecule type" value="Genomic_DNA"/>
</dbReference>
<evidence type="ECO:0000256" key="4">
    <source>
        <dbReference type="SAM" id="SignalP"/>
    </source>
</evidence>
<keyword evidence="1" id="KW-0479">Metal-binding</keyword>
<evidence type="ECO:0000313" key="7">
    <source>
        <dbReference type="Proteomes" id="UP001371456"/>
    </source>
</evidence>